<name>A0A4Z0PVI6_9BACT</name>
<feature type="compositionally biased region" description="Polar residues" evidence="1">
    <location>
        <begin position="1"/>
        <end position="19"/>
    </location>
</feature>
<evidence type="ECO:0000313" key="2">
    <source>
        <dbReference type="EMBL" id="TGE21286.1"/>
    </source>
</evidence>
<dbReference type="Proteomes" id="UP000297549">
    <property type="component" value="Unassembled WGS sequence"/>
</dbReference>
<dbReference type="OrthoDB" id="1494556at2"/>
<proteinExistence type="predicted"/>
<comment type="caution">
    <text evidence="2">The sequence shown here is derived from an EMBL/GenBank/DDBJ whole genome shotgun (WGS) entry which is preliminary data.</text>
</comment>
<reference evidence="2 3" key="1">
    <citation type="submission" date="2019-04" db="EMBL/GenBank/DDBJ databases">
        <authorList>
            <person name="Feng G."/>
            <person name="Zhang J."/>
            <person name="Zhu H."/>
        </authorList>
    </citation>
    <scope>NUCLEOTIDE SEQUENCE [LARGE SCALE GENOMIC DNA]</scope>
    <source>
        <strain evidence="2 3">JCM 31653</strain>
    </source>
</reference>
<dbReference type="AlphaFoldDB" id="A0A4Z0PVI6"/>
<accession>A0A4Z0PVI6</accession>
<dbReference type="EMBL" id="SRLC01000002">
    <property type="protein sequence ID" value="TGE21286.1"/>
    <property type="molecule type" value="Genomic_DNA"/>
</dbReference>
<dbReference type="RefSeq" id="WP_135463837.1">
    <property type="nucleotide sequence ID" value="NZ_SRLC01000002.1"/>
</dbReference>
<gene>
    <name evidence="2" type="ORF">E5K00_13410</name>
</gene>
<evidence type="ECO:0000256" key="1">
    <source>
        <dbReference type="SAM" id="MobiDB-lite"/>
    </source>
</evidence>
<protein>
    <submittedName>
        <fullName evidence="2">Uncharacterized protein</fullName>
    </submittedName>
</protein>
<feature type="region of interest" description="Disordered" evidence="1">
    <location>
        <begin position="1"/>
        <end position="35"/>
    </location>
</feature>
<organism evidence="2 3">
    <name type="scientific">Hymenobacter aquaticus</name>
    <dbReference type="NCBI Taxonomy" id="1867101"/>
    <lineage>
        <taxon>Bacteria</taxon>
        <taxon>Pseudomonadati</taxon>
        <taxon>Bacteroidota</taxon>
        <taxon>Cytophagia</taxon>
        <taxon>Cytophagales</taxon>
        <taxon>Hymenobacteraceae</taxon>
        <taxon>Hymenobacter</taxon>
    </lineage>
</organism>
<evidence type="ECO:0000313" key="3">
    <source>
        <dbReference type="Proteomes" id="UP000297549"/>
    </source>
</evidence>
<sequence>MKPSKTSFSANSQPTSNLSMAGKTVEEYEHSRTGGLLTKQEFLAHLRKTGQLPPDANWQMAS</sequence>
<keyword evidence="3" id="KW-1185">Reference proteome</keyword>